<protein>
    <submittedName>
        <fullName evidence="2">Uncharacterized protein</fullName>
    </submittedName>
</protein>
<organism evidence="2 3">
    <name type="scientific">Paractinoplanes ferrugineus</name>
    <dbReference type="NCBI Taxonomy" id="113564"/>
    <lineage>
        <taxon>Bacteria</taxon>
        <taxon>Bacillati</taxon>
        <taxon>Actinomycetota</taxon>
        <taxon>Actinomycetes</taxon>
        <taxon>Micromonosporales</taxon>
        <taxon>Micromonosporaceae</taxon>
        <taxon>Paractinoplanes</taxon>
    </lineage>
</organism>
<dbReference type="RefSeq" id="WP_203816175.1">
    <property type="nucleotide sequence ID" value="NZ_BAAABP010000007.1"/>
</dbReference>
<reference evidence="2" key="1">
    <citation type="submission" date="2021-01" db="EMBL/GenBank/DDBJ databases">
        <title>Whole genome shotgun sequence of Actinoplanes ferrugineus NBRC 15555.</title>
        <authorList>
            <person name="Komaki H."/>
            <person name="Tamura T."/>
        </authorList>
    </citation>
    <scope>NUCLEOTIDE SEQUENCE</scope>
    <source>
        <strain evidence="2">NBRC 15555</strain>
    </source>
</reference>
<sequence length="409" mass="42571">MNEERELRDRLEDLEVPPSRVEMDELLDAGRRREVRRKAGRAAAGAVLAVGVLMGAPTVLAGAFDNATLDVAPSASASTELTPDLTPTHAVPGRDTPVAAITCRVAELPVPNGLQDIEVTAVDPTGTYILGHAYAHGGYQPILWTGGKAEVLAIPGKSVQLTDVNAAGQVVGMIEIDNEDHPFRWADGAYQMLALPAGNWHAYPQPEINASGDVVLNVEPRGNSGGTDSFAIIWANGSTKAKKLPLPKGGNAHDLNDDGTVIGSIYKNGSADAGYVWDQQGRGHKLKNEAGQTNAAYKTRGDWVTGGLWPAMEPALWNTRTGQLIHLPTPAGADPPPAQDGVGPGIAVNSAGWVVAGPYVLLADGPLKLPVAKGLTPIATAVSDTGLVVGRGDTAGNKSAGPLTWQCST</sequence>
<name>A0A919M7M9_9ACTN</name>
<proteinExistence type="predicted"/>
<keyword evidence="1" id="KW-0472">Membrane</keyword>
<keyword evidence="1" id="KW-1133">Transmembrane helix</keyword>
<dbReference type="EMBL" id="BOMM01000009">
    <property type="protein sequence ID" value="GIE09586.1"/>
    <property type="molecule type" value="Genomic_DNA"/>
</dbReference>
<feature type="transmembrane region" description="Helical" evidence="1">
    <location>
        <begin position="42"/>
        <end position="64"/>
    </location>
</feature>
<evidence type="ECO:0000313" key="2">
    <source>
        <dbReference type="EMBL" id="GIE09586.1"/>
    </source>
</evidence>
<accession>A0A919M7M9</accession>
<evidence type="ECO:0000256" key="1">
    <source>
        <dbReference type="SAM" id="Phobius"/>
    </source>
</evidence>
<evidence type="ECO:0000313" key="3">
    <source>
        <dbReference type="Proteomes" id="UP000598174"/>
    </source>
</evidence>
<gene>
    <name evidence="2" type="ORF">Afe05nite_14260</name>
</gene>
<dbReference type="InterPro" id="IPR014262">
    <property type="entry name" value="HAF_rpt"/>
</dbReference>
<keyword evidence="3" id="KW-1185">Reference proteome</keyword>
<dbReference type="NCBIfam" id="TIGR02913">
    <property type="entry name" value="HAF_rpt"/>
    <property type="match status" value="1"/>
</dbReference>
<keyword evidence="1" id="KW-0812">Transmembrane</keyword>
<dbReference type="Proteomes" id="UP000598174">
    <property type="component" value="Unassembled WGS sequence"/>
</dbReference>
<comment type="caution">
    <text evidence="2">The sequence shown here is derived from an EMBL/GenBank/DDBJ whole genome shotgun (WGS) entry which is preliminary data.</text>
</comment>
<dbReference type="AlphaFoldDB" id="A0A919M7M9"/>